<dbReference type="Proteomes" id="UP001569963">
    <property type="component" value="Unassembled WGS sequence"/>
</dbReference>
<accession>A0ABV4Q7A8</accession>
<proteinExistence type="predicted"/>
<sequence length="93" mass="10732">MYARLHAERGEVRLAREAARAISGEPLDDVRASDAMSIPELAAALGVRRVLQSPPRRRRRTRRPALGDRRERRGLMYWMGSHPAETMRRRAAW</sequence>
<gene>
    <name evidence="1" type="ORF">SM611_05680</name>
</gene>
<dbReference type="RefSeq" id="WP_371947778.1">
    <property type="nucleotide sequence ID" value="NZ_JAXCEI010000002.1"/>
</dbReference>
<organism evidence="1 2">
    <name type="scientific">Actinomadura monticuli</name>
    <dbReference type="NCBI Taxonomy" id="3097367"/>
    <lineage>
        <taxon>Bacteria</taxon>
        <taxon>Bacillati</taxon>
        <taxon>Actinomycetota</taxon>
        <taxon>Actinomycetes</taxon>
        <taxon>Streptosporangiales</taxon>
        <taxon>Thermomonosporaceae</taxon>
        <taxon>Actinomadura</taxon>
    </lineage>
</organism>
<protein>
    <submittedName>
        <fullName evidence="1">Uncharacterized protein</fullName>
    </submittedName>
</protein>
<dbReference type="EMBL" id="JAXCEI010000002">
    <property type="protein sequence ID" value="MFA1538414.1"/>
    <property type="molecule type" value="Genomic_DNA"/>
</dbReference>
<keyword evidence="2" id="KW-1185">Reference proteome</keyword>
<name>A0ABV4Q7A8_9ACTN</name>
<reference evidence="1 2" key="1">
    <citation type="submission" date="2023-11" db="EMBL/GenBank/DDBJ databases">
        <title>Actinomadura monticuli sp. nov., isolated from volcanic ash.</title>
        <authorList>
            <person name="Lee S.D."/>
            <person name="Yang H."/>
            <person name="Kim I.S."/>
        </authorList>
    </citation>
    <scope>NUCLEOTIDE SEQUENCE [LARGE SCALE GENOMIC DNA]</scope>
    <source>
        <strain evidence="1 2">DLS-62</strain>
    </source>
</reference>
<evidence type="ECO:0000313" key="2">
    <source>
        <dbReference type="Proteomes" id="UP001569963"/>
    </source>
</evidence>
<evidence type="ECO:0000313" key="1">
    <source>
        <dbReference type="EMBL" id="MFA1538414.1"/>
    </source>
</evidence>
<comment type="caution">
    <text evidence="1">The sequence shown here is derived from an EMBL/GenBank/DDBJ whole genome shotgun (WGS) entry which is preliminary data.</text>
</comment>